<gene>
    <name evidence="1" type="ORF">GJV85_02235</name>
</gene>
<proteinExistence type="predicted"/>
<evidence type="ECO:0000313" key="1">
    <source>
        <dbReference type="EMBL" id="QSZ40981.1"/>
    </source>
</evidence>
<organism evidence="1 2">
    <name type="scientific">Sulfurimonas aquatica</name>
    <dbReference type="NCBI Taxonomy" id="2672570"/>
    <lineage>
        <taxon>Bacteria</taxon>
        <taxon>Pseudomonadati</taxon>
        <taxon>Campylobacterota</taxon>
        <taxon>Epsilonproteobacteria</taxon>
        <taxon>Campylobacterales</taxon>
        <taxon>Sulfurimonadaceae</taxon>
        <taxon>Sulfurimonas</taxon>
    </lineage>
</organism>
<reference evidence="1" key="1">
    <citation type="submission" date="2019-11" db="EMBL/GenBank/DDBJ databases">
        <authorList>
            <person name="Kojima H."/>
        </authorList>
    </citation>
    <scope>NUCLEOTIDE SEQUENCE</scope>
    <source>
        <strain evidence="1">H1576</strain>
    </source>
</reference>
<protein>
    <submittedName>
        <fullName evidence="1">Uncharacterized protein</fullName>
    </submittedName>
</protein>
<reference evidence="1" key="2">
    <citation type="submission" date="2021-04" db="EMBL/GenBank/DDBJ databases">
        <title>Isolation and characterization of a novel species of the genus Sulfurimonas.</title>
        <authorList>
            <person name="Fukui M."/>
        </authorList>
    </citation>
    <scope>NUCLEOTIDE SEQUENCE</scope>
    <source>
        <strain evidence="1">H1576</strain>
    </source>
</reference>
<dbReference type="PROSITE" id="PS51257">
    <property type="entry name" value="PROKAR_LIPOPROTEIN"/>
    <property type="match status" value="1"/>
</dbReference>
<evidence type="ECO:0000313" key="2">
    <source>
        <dbReference type="Proteomes" id="UP000671852"/>
    </source>
</evidence>
<dbReference type="Proteomes" id="UP000671852">
    <property type="component" value="Chromosome"/>
</dbReference>
<dbReference type="RefSeq" id="WP_207562254.1">
    <property type="nucleotide sequence ID" value="NZ_CP046072.1"/>
</dbReference>
<dbReference type="InterPro" id="IPR036280">
    <property type="entry name" value="Multihaem_cyt_sf"/>
</dbReference>
<accession>A0A975AYK7</accession>
<sequence length="190" mass="21284">MKNSIYYLVFLAFTTLLIGCGESEDETVLTTTQGWHYQGRDCLGCHNIDLKEEKHLLFGGTLYKSENVTDQNDLDSVCGGNFIINFLDSSFQTIYSSKDYVDENSPGYNAKGNLFVLQRELPLISAGEYRIQITDENGIVMAIEEHTFNSQPYDINNPANSQNNVSCNACHGIGKKEDPIYVEINANLCK</sequence>
<dbReference type="AlphaFoldDB" id="A0A975AYK7"/>
<keyword evidence="2" id="KW-1185">Reference proteome</keyword>
<dbReference type="EMBL" id="CP046072">
    <property type="protein sequence ID" value="QSZ40981.1"/>
    <property type="molecule type" value="Genomic_DNA"/>
</dbReference>
<dbReference type="SUPFAM" id="SSF48695">
    <property type="entry name" value="Multiheme cytochromes"/>
    <property type="match status" value="1"/>
</dbReference>
<dbReference type="KEGG" id="saqt:GJV85_02235"/>
<name>A0A975AYK7_9BACT</name>